<dbReference type="eggNOG" id="COG1216">
    <property type="taxonomic scope" value="Bacteria"/>
</dbReference>
<dbReference type="GO" id="GO:0016740">
    <property type="term" value="F:transferase activity"/>
    <property type="evidence" value="ECO:0007669"/>
    <property type="project" value="UniProtKB-KW"/>
</dbReference>
<dbReference type="InterPro" id="IPR029044">
    <property type="entry name" value="Nucleotide-diphossugar_trans"/>
</dbReference>
<dbReference type="SUPFAM" id="SSF53448">
    <property type="entry name" value="Nucleotide-diphospho-sugar transferases"/>
    <property type="match status" value="1"/>
</dbReference>
<dbReference type="Gene3D" id="3.90.550.10">
    <property type="entry name" value="Spore Coat Polysaccharide Biosynthesis Protein SpsA, Chain A"/>
    <property type="match status" value="1"/>
</dbReference>
<feature type="domain" description="Glycosyltransferase 2-like" evidence="1">
    <location>
        <begin position="4"/>
        <end position="168"/>
    </location>
</feature>
<dbReference type="STRING" id="1234679.BN424_2762"/>
<name>K8E616_CARML</name>
<keyword evidence="2" id="KW-0808">Transferase</keyword>
<dbReference type="Proteomes" id="UP000000212">
    <property type="component" value="Chromosome"/>
</dbReference>
<sequence>MKYTVIIVLYNQKLDDSKTFQSLNKYVQKNKNILNSVNILIFDNSEMAINKVDGNEIFYDYIQAGENKGLAKAYNYALSKAQNCEWLILLDQDSDLTEEYFQSIFHLENINNHVVAVVPQVISNGKIVSPILGNELPKMQKKLITQGVYFNLMAINSASAIRVSFLNEIGGFNEAFRLDYLDHWLYHEISQMKLGVYVLGTVINHELSVTKYNEISLNRYKSILNSEIIFQSEYSLIPIKKYKKRLVFRFFKQLLFIKNKRIAFYTLKKFKEIK</sequence>
<protein>
    <submittedName>
        <fullName evidence="2">Glycosyl transferase 2 family protein</fullName>
    </submittedName>
</protein>
<dbReference type="InterPro" id="IPR001173">
    <property type="entry name" value="Glyco_trans_2-like"/>
</dbReference>
<gene>
    <name evidence="2" type="ORF">BN424_2762</name>
</gene>
<dbReference type="EMBL" id="HE999757">
    <property type="protein sequence ID" value="CCO12184.2"/>
    <property type="molecule type" value="Genomic_DNA"/>
</dbReference>
<dbReference type="AlphaFoldDB" id="K8E616"/>
<dbReference type="OrthoDB" id="119253at2"/>
<proteinExistence type="predicted"/>
<dbReference type="RefSeq" id="WP_015077230.1">
    <property type="nucleotide sequence ID" value="NC_019425.2"/>
</dbReference>
<reference evidence="3" key="1">
    <citation type="journal article" date="2013" name="Genome Announc.">
        <title>Complete Chromosome Sequence of Carnobacterium maltaromaticum LMA 28.</title>
        <authorList>
            <person name="Cailliez-Grimal C."/>
            <person name="Chaillou S."/>
            <person name="Anba-Mondoloni J."/>
            <person name="Loux V."/>
            <person name="Afzal M.I."/>
            <person name="Rahman A."/>
            <person name="Kergourlay G."/>
            <person name="Champomier-Verges M.C."/>
            <person name="Zagorec M."/>
            <person name="Dalgaard P."/>
            <person name="Leisner J.J."/>
            <person name="Prevost H."/>
            <person name="Revol-Junelles A.M."/>
            <person name="Borges F."/>
        </authorList>
    </citation>
    <scope>NUCLEOTIDE SEQUENCE</scope>
    <source>
        <strain evidence="3">LMA28</strain>
    </source>
</reference>
<keyword evidence="3" id="KW-1185">Reference proteome</keyword>
<organism evidence="2 3">
    <name type="scientific">Carnobacterium maltaromaticum LMA28</name>
    <dbReference type="NCBI Taxonomy" id="1234679"/>
    <lineage>
        <taxon>Bacteria</taxon>
        <taxon>Bacillati</taxon>
        <taxon>Bacillota</taxon>
        <taxon>Bacilli</taxon>
        <taxon>Lactobacillales</taxon>
        <taxon>Carnobacteriaceae</taxon>
        <taxon>Carnobacterium</taxon>
    </lineage>
</organism>
<evidence type="ECO:0000259" key="1">
    <source>
        <dbReference type="Pfam" id="PF00535"/>
    </source>
</evidence>
<dbReference type="Pfam" id="PF00535">
    <property type="entry name" value="Glycos_transf_2"/>
    <property type="match status" value="1"/>
</dbReference>
<evidence type="ECO:0000313" key="3">
    <source>
        <dbReference type="Proteomes" id="UP000000212"/>
    </source>
</evidence>
<dbReference type="HOGENOM" id="CLU_072074_0_0_9"/>
<evidence type="ECO:0000313" key="2">
    <source>
        <dbReference type="EMBL" id="CCO12184.2"/>
    </source>
</evidence>
<accession>K8E616</accession>
<dbReference type="KEGG" id="cml:BN424_2762"/>